<proteinExistence type="predicted"/>
<dbReference type="EMBL" id="CP101397">
    <property type="protein sequence ID" value="UTR81625.1"/>
    <property type="molecule type" value="Genomic_DNA"/>
</dbReference>
<evidence type="ECO:0000313" key="7">
    <source>
        <dbReference type="EMBL" id="UTR81625.1"/>
    </source>
</evidence>
<feature type="transmembrane region" description="Helical" evidence="5">
    <location>
        <begin position="242"/>
        <end position="264"/>
    </location>
</feature>
<feature type="transmembrane region" description="Helical" evidence="5">
    <location>
        <begin position="331"/>
        <end position="352"/>
    </location>
</feature>
<evidence type="ECO:0000256" key="3">
    <source>
        <dbReference type="ARBA" id="ARBA00022989"/>
    </source>
</evidence>
<evidence type="ECO:0000256" key="4">
    <source>
        <dbReference type="ARBA" id="ARBA00023136"/>
    </source>
</evidence>
<comment type="subcellular location">
    <subcellularLocation>
        <location evidence="1">Membrane</location>
        <topology evidence="1">Multi-pass membrane protein</topology>
    </subcellularLocation>
</comment>
<keyword evidence="4 5" id="KW-0472">Membrane</keyword>
<protein>
    <submittedName>
        <fullName evidence="7">DUF3533 domain-containing protein</fullName>
    </submittedName>
</protein>
<feature type="domain" description="ABC-2 type transporter transmembrane" evidence="6">
    <location>
        <begin position="46"/>
        <end position="347"/>
    </location>
</feature>
<feature type="transmembrane region" description="Helical" evidence="5">
    <location>
        <begin position="211"/>
        <end position="236"/>
    </location>
</feature>
<sequence>MADARDDGGYGAGSGSTVRAAGDGGRGFLGEVRDAVSTRSALVMLGVLLLQLGFALSYMGAFHAPKPHKVPITLVAPPAVQQELVARLDALPGDPLQVTPVADRAEARARLLDRRTDAALVVDPASRTDTLLVASAGGPSATTAAAEILQEVARAEQRTIVVRDLRAPSAGDSRGLSSFYLVLSWTIGGYLAASALNMAAGSKKPTLRRTLVRLAAMLPYGFVSGIGGALIVGPVLDCLPGAFWELVGIGTLVVFASGAVGVALQSVAGTVGLGLTILIFTVLGNPSSGGVYPSSLLPPFWAAIGQALPPGAGTTVVRNTVYFDGNATAGALWILGAWAFGGVAVAILAAALRGKRQREARTTGPVAAAQQQ</sequence>
<keyword evidence="8" id="KW-1185">Reference proteome</keyword>
<reference evidence="7" key="1">
    <citation type="submission" date="2022-07" db="EMBL/GenBank/DDBJ databases">
        <title>Genomic of Streptomyces cavourensis F2.</title>
        <authorList>
            <person name="Hu S."/>
            <person name="Liang W."/>
        </authorList>
    </citation>
    <scope>NUCLEOTIDE SEQUENCE</scope>
    <source>
        <strain evidence="7">F2</strain>
    </source>
</reference>
<dbReference type="InterPro" id="IPR013525">
    <property type="entry name" value="ABC2_TM"/>
</dbReference>
<accession>A0ABY5FDB3</accession>
<name>A0ABY5FDB3_9ACTN</name>
<dbReference type="Pfam" id="PF12698">
    <property type="entry name" value="ABC2_membrane_3"/>
    <property type="match status" value="1"/>
</dbReference>
<dbReference type="RefSeq" id="WP_240357649.1">
    <property type="nucleotide sequence ID" value="NZ_CP030930.1"/>
</dbReference>
<organism evidence="7 8">
    <name type="scientific">Streptomyces cavourensis</name>
    <dbReference type="NCBI Taxonomy" id="67258"/>
    <lineage>
        <taxon>Bacteria</taxon>
        <taxon>Bacillati</taxon>
        <taxon>Actinomycetota</taxon>
        <taxon>Actinomycetes</taxon>
        <taxon>Kitasatosporales</taxon>
        <taxon>Streptomycetaceae</taxon>
        <taxon>Streptomyces</taxon>
    </lineage>
</organism>
<feature type="transmembrane region" description="Helical" evidence="5">
    <location>
        <begin position="41"/>
        <end position="61"/>
    </location>
</feature>
<keyword evidence="2 5" id="KW-0812">Transmembrane</keyword>
<dbReference type="Proteomes" id="UP001058236">
    <property type="component" value="Chromosome"/>
</dbReference>
<keyword evidence="3 5" id="KW-1133">Transmembrane helix</keyword>
<evidence type="ECO:0000313" key="8">
    <source>
        <dbReference type="Proteomes" id="UP001058236"/>
    </source>
</evidence>
<evidence type="ECO:0000259" key="6">
    <source>
        <dbReference type="Pfam" id="PF12698"/>
    </source>
</evidence>
<evidence type="ECO:0000256" key="2">
    <source>
        <dbReference type="ARBA" id="ARBA00022692"/>
    </source>
</evidence>
<feature type="transmembrane region" description="Helical" evidence="5">
    <location>
        <begin position="179"/>
        <end position="199"/>
    </location>
</feature>
<evidence type="ECO:0000256" key="5">
    <source>
        <dbReference type="SAM" id="Phobius"/>
    </source>
</evidence>
<evidence type="ECO:0000256" key="1">
    <source>
        <dbReference type="ARBA" id="ARBA00004141"/>
    </source>
</evidence>
<feature type="transmembrane region" description="Helical" evidence="5">
    <location>
        <begin position="271"/>
        <end position="292"/>
    </location>
</feature>
<gene>
    <name evidence="7" type="ORF">NLU04_25660</name>
</gene>